<name>A0A8T0QMW9_PANVG</name>
<dbReference type="Proteomes" id="UP000823388">
    <property type="component" value="Chromosome 7K"/>
</dbReference>
<gene>
    <name evidence="1" type="ORF">PVAP13_7KG338900</name>
</gene>
<dbReference type="EMBL" id="CM029049">
    <property type="protein sequence ID" value="KAG2574659.1"/>
    <property type="molecule type" value="Genomic_DNA"/>
</dbReference>
<protein>
    <submittedName>
        <fullName evidence="1">Uncharacterized protein</fullName>
    </submittedName>
</protein>
<comment type="caution">
    <text evidence="1">The sequence shown here is derived from an EMBL/GenBank/DDBJ whole genome shotgun (WGS) entry which is preliminary data.</text>
</comment>
<sequence length="60" mass="6510">MPLDSSSNKKSNPVISCSVWHCGGSSEGELFRQFWLTTTVNCADSASKIERKPFSAATSQ</sequence>
<evidence type="ECO:0000313" key="2">
    <source>
        <dbReference type="Proteomes" id="UP000823388"/>
    </source>
</evidence>
<evidence type="ECO:0000313" key="1">
    <source>
        <dbReference type="EMBL" id="KAG2574659.1"/>
    </source>
</evidence>
<dbReference type="AlphaFoldDB" id="A0A8T0QMW9"/>
<keyword evidence="2" id="KW-1185">Reference proteome</keyword>
<reference evidence="1 2" key="1">
    <citation type="submission" date="2020-05" db="EMBL/GenBank/DDBJ databases">
        <title>WGS assembly of Panicum virgatum.</title>
        <authorList>
            <person name="Lovell J.T."/>
            <person name="Jenkins J."/>
            <person name="Shu S."/>
            <person name="Juenger T.E."/>
            <person name="Schmutz J."/>
        </authorList>
    </citation>
    <scope>NUCLEOTIDE SEQUENCE [LARGE SCALE GENOMIC DNA]</scope>
    <source>
        <strain evidence="2">cv. AP13</strain>
    </source>
</reference>
<organism evidence="1 2">
    <name type="scientific">Panicum virgatum</name>
    <name type="common">Blackwell switchgrass</name>
    <dbReference type="NCBI Taxonomy" id="38727"/>
    <lineage>
        <taxon>Eukaryota</taxon>
        <taxon>Viridiplantae</taxon>
        <taxon>Streptophyta</taxon>
        <taxon>Embryophyta</taxon>
        <taxon>Tracheophyta</taxon>
        <taxon>Spermatophyta</taxon>
        <taxon>Magnoliopsida</taxon>
        <taxon>Liliopsida</taxon>
        <taxon>Poales</taxon>
        <taxon>Poaceae</taxon>
        <taxon>PACMAD clade</taxon>
        <taxon>Panicoideae</taxon>
        <taxon>Panicodae</taxon>
        <taxon>Paniceae</taxon>
        <taxon>Panicinae</taxon>
        <taxon>Panicum</taxon>
        <taxon>Panicum sect. Hiantes</taxon>
    </lineage>
</organism>
<proteinExistence type="predicted"/>
<accession>A0A8T0QMW9</accession>